<evidence type="ECO:0000313" key="4">
    <source>
        <dbReference type="EMBL" id="SUS06929.1"/>
    </source>
</evidence>
<evidence type="ECO:0000256" key="2">
    <source>
        <dbReference type="ARBA" id="ARBA00022927"/>
    </source>
</evidence>
<feature type="compositionally biased region" description="Polar residues" evidence="3">
    <location>
        <begin position="221"/>
        <end position="238"/>
    </location>
</feature>
<dbReference type="GO" id="GO:0005829">
    <property type="term" value="C:cytosol"/>
    <property type="evidence" value="ECO:0007669"/>
    <property type="project" value="TreeGrafter"/>
</dbReference>
<protein>
    <submittedName>
        <fullName evidence="4">Uncharacterized protein</fullName>
    </submittedName>
</protein>
<dbReference type="EMBL" id="UIDG01000279">
    <property type="protein sequence ID" value="SUS06929.1"/>
    <property type="molecule type" value="Genomic_DNA"/>
</dbReference>
<gene>
    <name evidence="4" type="ORF">DF3PB_350004</name>
</gene>
<dbReference type="AlphaFoldDB" id="A0A380TGW7"/>
<dbReference type="InterPro" id="IPR051472">
    <property type="entry name" value="T3SS_Stator/FliH"/>
</dbReference>
<feature type="region of interest" description="Disordered" evidence="3">
    <location>
        <begin position="214"/>
        <end position="238"/>
    </location>
</feature>
<accession>A0A380TGW7</accession>
<dbReference type="PANTHER" id="PTHR34982">
    <property type="entry name" value="YOP PROTEINS TRANSLOCATION PROTEIN L"/>
    <property type="match status" value="1"/>
</dbReference>
<organism evidence="4">
    <name type="scientific">metagenome</name>
    <dbReference type="NCBI Taxonomy" id="256318"/>
    <lineage>
        <taxon>unclassified sequences</taxon>
        <taxon>metagenomes</taxon>
    </lineage>
</organism>
<keyword evidence="1" id="KW-0813">Transport</keyword>
<dbReference type="GO" id="GO:0015031">
    <property type="term" value="P:protein transport"/>
    <property type="evidence" value="ECO:0007669"/>
    <property type="project" value="UniProtKB-KW"/>
</dbReference>
<evidence type="ECO:0000256" key="1">
    <source>
        <dbReference type="ARBA" id="ARBA00022448"/>
    </source>
</evidence>
<keyword evidence="2" id="KW-0653">Protein transport</keyword>
<name>A0A380TGW7_9ZZZZ</name>
<sequence length="238" mass="25026">MPSSRPFLFDRSFIGNGLSVTVGRGSAASESPPAKQFDESDLAAARADGVAQGQAQARAAAEADDRRRLTVACEAIAARLADLFRETEVIGAAAAQEATELAVAIARKLLPETCRRQGLTEIEGVLTDVMRHLLHQPRLTVAVHPSLAAAARERTAALVAERGYAGRVEIISDPSVAEDACTVEWAEGGAIRSPRAVWGEIDSILARTTGYGVEHAEEGDPSTSAQGTLLLGTSNKGR</sequence>
<reference evidence="4" key="1">
    <citation type="submission" date="2018-07" db="EMBL/GenBank/DDBJ databases">
        <authorList>
            <person name="Quirk P.G."/>
            <person name="Krulwich T.A."/>
        </authorList>
    </citation>
    <scope>NUCLEOTIDE SEQUENCE</scope>
</reference>
<dbReference type="PANTHER" id="PTHR34982:SF1">
    <property type="entry name" value="FLAGELLAR ASSEMBLY PROTEIN FLIH"/>
    <property type="match status" value="1"/>
</dbReference>
<evidence type="ECO:0000256" key="3">
    <source>
        <dbReference type="SAM" id="MobiDB-lite"/>
    </source>
</evidence>
<proteinExistence type="predicted"/>